<keyword evidence="5" id="KW-1185">Reference proteome</keyword>
<dbReference type="SUPFAM" id="SSF103378">
    <property type="entry name" value="2-methylcitrate dehydratase PrpD"/>
    <property type="match status" value="1"/>
</dbReference>
<name>A0A5B8U321_9ACTN</name>
<evidence type="ECO:0000256" key="1">
    <source>
        <dbReference type="ARBA" id="ARBA00006174"/>
    </source>
</evidence>
<dbReference type="Pfam" id="PF19305">
    <property type="entry name" value="MmgE_PrpD_C"/>
    <property type="match status" value="1"/>
</dbReference>
<proteinExistence type="inferred from homology"/>
<dbReference type="KEGG" id="bsol:FSW04_07170"/>
<protein>
    <submittedName>
        <fullName evidence="4">MmgE/PrpD family protein</fullName>
    </submittedName>
</protein>
<dbReference type="GO" id="GO:0016829">
    <property type="term" value="F:lyase activity"/>
    <property type="evidence" value="ECO:0007669"/>
    <property type="project" value="InterPro"/>
</dbReference>
<accession>A0A5B8U321</accession>
<dbReference type="RefSeq" id="WP_146917778.1">
    <property type="nucleotide sequence ID" value="NZ_CP042430.1"/>
</dbReference>
<dbReference type="Proteomes" id="UP000321805">
    <property type="component" value="Chromosome"/>
</dbReference>
<gene>
    <name evidence="4" type="ORF">FSW04_07170</name>
</gene>
<evidence type="ECO:0000313" key="5">
    <source>
        <dbReference type="Proteomes" id="UP000321805"/>
    </source>
</evidence>
<dbReference type="InterPro" id="IPR042188">
    <property type="entry name" value="MmgE/PrpD_sf_2"/>
</dbReference>
<dbReference type="OrthoDB" id="9797528at2"/>
<reference evidence="4 5" key="1">
    <citation type="journal article" date="2018" name="J. Microbiol.">
        <title>Baekduia soli gen. nov., sp. nov., a novel bacterium isolated from the soil of Baekdu Mountain and proposal of a novel family name, Baekduiaceae fam. nov.</title>
        <authorList>
            <person name="An D.S."/>
            <person name="Siddiqi M.Z."/>
            <person name="Kim K.H."/>
            <person name="Yu H.S."/>
            <person name="Im W.T."/>
        </authorList>
    </citation>
    <scope>NUCLEOTIDE SEQUENCE [LARGE SCALE GENOMIC DNA]</scope>
    <source>
        <strain evidence="4 5">BR7-21</strain>
    </source>
</reference>
<dbReference type="AlphaFoldDB" id="A0A5B8U321"/>
<dbReference type="InterPro" id="IPR042183">
    <property type="entry name" value="MmgE/PrpD_sf_1"/>
</dbReference>
<comment type="similarity">
    <text evidence="1">Belongs to the PrpD family.</text>
</comment>
<dbReference type="Pfam" id="PF03972">
    <property type="entry name" value="MmgE_PrpD_N"/>
    <property type="match status" value="1"/>
</dbReference>
<dbReference type="InterPro" id="IPR005656">
    <property type="entry name" value="MmgE_PrpD"/>
</dbReference>
<feature type="domain" description="MmgE/PrpD N-terminal" evidence="2">
    <location>
        <begin position="5"/>
        <end position="244"/>
    </location>
</feature>
<dbReference type="InterPro" id="IPR036148">
    <property type="entry name" value="MmgE/PrpD_sf"/>
</dbReference>
<dbReference type="PANTHER" id="PTHR16943:SF8">
    <property type="entry name" value="2-METHYLCITRATE DEHYDRATASE"/>
    <property type="match status" value="1"/>
</dbReference>
<evidence type="ECO:0000259" key="2">
    <source>
        <dbReference type="Pfam" id="PF03972"/>
    </source>
</evidence>
<dbReference type="Gene3D" id="3.30.1330.120">
    <property type="entry name" value="2-methylcitrate dehydratase PrpD"/>
    <property type="match status" value="1"/>
</dbReference>
<dbReference type="InterPro" id="IPR045337">
    <property type="entry name" value="MmgE_PrpD_C"/>
</dbReference>
<organism evidence="4 5">
    <name type="scientific">Baekduia soli</name>
    <dbReference type="NCBI Taxonomy" id="496014"/>
    <lineage>
        <taxon>Bacteria</taxon>
        <taxon>Bacillati</taxon>
        <taxon>Actinomycetota</taxon>
        <taxon>Thermoleophilia</taxon>
        <taxon>Solirubrobacterales</taxon>
        <taxon>Baekduiaceae</taxon>
        <taxon>Baekduia</taxon>
    </lineage>
</organism>
<evidence type="ECO:0000313" key="4">
    <source>
        <dbReference type="EMBL" id="QEC47383.1"/>
    </source>
</evidence>
<sequence>MTAAEALAGFGEALTYDAVPPEVAHRAKLGLLDVVGCALAASAAGAGTQAQALVLDEQGAGPAELWDTGTGTTPSGAALANGMLGHALDFDDTHPAAMIHVSTVVAPAAVAVGQARGATGRDLVVALVAGTEATTRLGLATPGAFHERGLHPTSVCGVFGGALAVAGLLGLDRAQTTAALGIAGSTASGLFEFLADGSATKPFHAGWAAHASVVAAGMARLGATGPASVLEGRFGLFRAVLGQEADEALREQVADLGERWETLAMAIKPYPACHLTHAAMDGAQQLHRRGLRAEDVASVQLRVPEAAVGIVLEPAARKARPDTPYEAKFSLPFSVAAMLVDGAVDLDSYGADRLGDERVLDLAGRVTYTVVPADGRGPFFTELTVQRADGATDTVDVPHPSGTPEAPLDTDAVVRKFTANAVGVLGDAATDVAEAILAIDDPARAGAGLLPLRAAAGARG</sequence>
<evidence type="ECO:0000259" key="3">
    <source>
        <dbReference type="Pfam" id="PF19305"/>
    </source>
</evidence>
<dbReference type="PANTHER" id="PTHR16943">
    <property type="entry name" value="2-METHYLCITRATE DEHYDRATASE-RELATED"/>
    <property type="match status" value="1"/>
</dbReference>
<feature type="domain" description="MmgE/PrpD C-terminal" evidence="3">
    <location>
        <begin position="270"/>
        <end position="433"/>
    </location>
</feature>
<dbReference type="Gene3D" id="1.10.4100.10">
    <property type="entry name" value="2-methylcitrate dehydratase PrpD"/>
    <property type="match status" value="1"/>
</dbReference>
<dbReference type="InterPro" id="IPR045336">
    <property type="entry name" value="MmgE_PrpD_N"/>
</dbReference>
<dbReference type="EMBL" id="CP042430">
    <property type="protein sequence ID" value="QEC47383.1"/>
    <property type="molecule type" value="Genomic_DNA"/>
</dbReference>